<organism evidence="1 2">
    <name type="scientific">Pseudomonas syringae</name>
    <dbReference type="NCBI Taxonomy" id="317"/>
    <lineage>
        <taxon>Bacteria</taxon>
        <taxon>Pseudomonadati</taxon>
        <taxon>Pseudomonadota</taxon>
        <taxon>Gammaproteobacteria</taxon>
        <taxon>Pseudomonadales</taxon>
        <taxon>Pseudomonadaceae</taxon>
        <taxon>Pseudomonas</taxon>
    </lineage>
</organism>
<dbReference type="Proteomes" id="UP000183083">
    <property type="component" value="Unassembled WGS sequence"/>
</dbReference>
<comment type="caution">
    <text evidence="1">The sequence shown here is derived from an EMBL/GenBank/DDBJ whole genome shotgun (WGS) entry which is preliminary data.</text>
</comment>
<accession>A0AB38C3T4</accession>
<name>A0AB38C3T4_PSESX</name>
<proteinExistence type="predicted"/>
<evidence type="ECO:0000313" key="1">
    <source>
        <dbReference type="EMBL" id="SFO51334.1"/>
    </source>
</evidence>
<gene>
    <name evidence="1" type="ORF">SAMN05444065_12610</name>
</gene>
<protein>
    <submittedName>
        <fullName evidence="1">Uncharacterized protein</fullName>
    </submittedName>
</protein>
<dbReference type="EMBL" id="FOVV01000026">
    <property type="protein sequence ID" value="SFO51334.1"/>
    <property type="molecule type" value="Genomic_DNA"/>
</dbReference>
<reference evidence="1 2" key="1">
    <citation type="submission" date="2016-10" db="EMBL/GenBank/DDBJ databases">
        <authorList>
            <person name="Varghese N."/>
            <person name="Submissions S."/>
        </authorList>
    </citation>
    <scope>NUCLEOTIDE SEQUENCE [LARGE SCALE GENOMIC DNA]</scope>
    <source>
        <strain evidence="1 2">BS0292</strain>
    </source>
</reference>
<dbReference type="AlphaFoldDB" id="A0AB38C3T4"/>
<evidence type="ECO:0000313" key="2">
    <source>
        <dbReference type="Proteomes" id="UP000183083"/>
    </source>
</evidence>
<sequence length="62" mass="7069">MKKLLQNATSWSEKLTARKAHLNTLLKNLNATSAKMSQIQSLTIKAIKAELTYIESQLIRRK</sequence>